<dbReference type="Proteomes" id="UP001652625">
    <property type="component" value="Chromosome 13"/>
</dbReference>
<evidence type="ECO:0000256" key="9">
    <source>
        <dbReference type="ARBA" id="ARBA00023065"/>
    </source>
</evidence>
<feature type="transmembrane region" description="Helical" evidence="17">
    <location>
        <begin position="316"/>
        <end position="337"/>
    </location>
</feature>
<evidence type="ECO:0000313" key="18">
    <source>
        <dbReference type="Proteomes" id="UP001652625"/>
    </source>
</evidence>
<evidence type="ECO:0000256" key="3">
    <source>
        <dbReference type="ARBA" id="ARBA00022448"/>
    </source>
</evidence>
<dbReference type="PANTHER" id="PTHR31462:SF5">
    <property type="entry name" value="ENDOSOMAL_LYSOSOMAL PROTON CHANNEL TMEM175"/>
    <property type="match status" value="1"/>
</dbReference>
<feature type="transmembrane region" description="Helical" evidence="17">
    <location>
        <begin position="153"/>
        <end position="176"/>
    </location>
</feature>
<evidence type="ECO:0000256" key="11">
    <source>
        <dbReference type="ARBA" id="ARBA00023303"/>
    </source>
</evidence>
<comment type="subcellular location">
    <subcellularLocation>
        <location evidence="1">Membrane</location>
        <topology evidence="1">Multi-pass membrane protein</topology>
    </subcellularLocation>
</comment>
<dbReference type="InterPro" id="IPR010617">
    <property type="entry name" value="TMEM175-like"/>
</dbReference>
<reference evidence="19" key="1">
    <citation type="submission" date="2025-08" db="UniProtKB">
        <authorList>
            <consortium name="RefSeq"/>
        </authorList>
    </citation>
    <scope>IDENTIFICATION</scope>
</reference>
<feature type="transmembrane region" description="Helical" evidence="17">
    <location>
        <begin position="89"/>
        <end position="109"/>
    </location>
</feature>
<keyword evidence="18" id="KW-1185">Reference proteome</keyword>
<evidence type="ECO:0000256" key="6">
    <source>
        <dbReference type="ARBA" id="ARBA00022826"/>
    </source>
</evidence>
<dbReference type="GeneID" id="100206560"/>
<feature type="transmembrane region" description="Helical" evidence="17">
    <location>
        <begin position="121"/>
        <end position="141"/>
    </location>
</feature>
<feature type="transmembrane region" description="Helical" evidence="17">
    <location>
        <begin position="224"/>
        <end position="243"/>
    </location>
</feature>
<evidence type="ECO:0000256" key="17">
    <source>
        <dbReference type="SAM" id="Phobius"/>
    </source>
</evidence>
<evidence type="ECO:0000256" key="15">
    <source>
        <dbReference type="ARBA" id="ARBA00034544"/>
    </source>
</evidence>
<comment type="similarity">
    <text evidence="2">Belongs to the TMEM175 family.</text>
</comment>
<feature type="transmembrane region" description="Helical" evidence="17">
    <location>
        <begin position="358"/>
        <end position="378"/>
    </location>
</feature>
<dbReference type="RefSeq" id="XP_065671878.1">
    <property type="nucleotide sequence ID" value="XM_065815806.1"/>
</dbReference>
<keyword evidence="8 17" id="KW-1133">Transmembrane helix</keyword>
<keyword evidence="4" id="KW-0633">Potassium transport</keyword>
<accession>A0ABM4DBX1</accession>
<evidence type="ECO:0000256" key="1">
    <source>
        <dbReference type="ARBA" id="ARBA00004141"/>
    </source>
</evidence>
<evidence type="ECO:0000313" key="19">
    <source>
        <dbReference type="RefSeq" id="XP_065671878.1"/>
    </source>
</evidence>
<protein>
    <recommendedName>
        <fullName evidence="15">Endosomal/lysosomal proton channel TMEM175</fullName>
    </recommendedName>
    <alternativeName>
        <fullName evidence="16">Potassium channel TMEM175</fullName>
    </alternativeName>
    <alternativeName>
        <fullName evidence="13">Transmembrane protein 175</fullName>
    </alternativeName>
</protein>
<sequence length="544" mass="62619">MESETKEKNKEPNKRKRSMYKRLEEKYEDHLNETLPKDHHRGDIASSNRFLGYSDTVMATCATFLVLPIRNLKKHTENQPLLDFIYSNYLQFIEFFFGFLIILTIWENLNIRAIVIKRVDDFILALVIFEMLATSILPFTLELQGHYPNEKVSVISTCVVLGILQVIDIGIILYATCSPKLLHVDLKNWTKSDLQELSLIMIFKPIVSLILLIIAGAFSLVHYGVSWAFIALLILMPTIRKLYWFVRRRMKKFEETEKGSFLEHFSKGSISKERLETMSDNGVAIIACILIVDITVDDFPQKNAVGKLGLNYNLNHMTPEFLTFLASFSLVSALWYINHSVLHLVKTVDSIMLYFQKIFLVFCCLCPLAGNMILRFATKRNHDSVTAVRFSAMIVFISSIANFFIYLYGLIAETKYFHDWASKKYFYKNKRQHLYALAKALNLPFWSLICILGSLGSIYAIPYILYVTFFSALFSFFASKIVLMNHVGKAAAYIRKTIKRQAFSKETIIECASNNKKDFSFASTNTSLETRYQGSYNIGNENLN</sequence>
<dbReference type="PANTHER" id="PTHR31462">
    <property type="entry name" value="ENDOSOMAL/LYSOSOMAL POTASSIUM CHANNEL TMEM175"/>
    <property type="match status" value="1"/>
</dbReference>
<keyword evidence="9" id="KW-0406">Ion transport</keyword>
<feature type="transmembrane region" description="Helical" evidence="17">
    <location>
        <begin position="197"/>
        <end position="218"/>
    </location>
</feature>
<evidence type="ECO:0000256" key="5">
    <source>
        <dbReference type="ARBA" id="ARBA00022692"/>
    </source>
</evidence>
<evidence type="ECO:0000256" key="7">
    <source>
        <dbReference type="ARBA" id="ARBA00022958"/>
    </source>
</evidence>
<evidence type="ECO:0000256" key="13">
    <source>
        <dbReference type="ARBA" id="ARBA00030477"/>
    </source>
</evidence>
<evidence type="ECO:0000256" key="14">
    <source>
        <dbReference type="ARBA" id="ARBA00034430"/>
    </source>
</evidence>
<evidence type="ECO:0000256" key="8">
    <source>
        <dbReference type="ARBA" id="ARBA00022989"/>
    </source>
</evidence>
<keyword evidence="11" id="KW-0407">Ion channel</keyword>
<comment type="catalytic activity">
    <reaction evidence="14">
        <text>K(+)(in) = K(+)(out)</text>
        <dbReference type="Rhea" id="RHEA:29463"/>
        <dbReference type="ChEBI" id="CHEBI:29103"/>
    </reaction>
</comment>
<evidence type="ECO:0000256" key="12">
    <source>
        <dbReference type="ARBA" id="ARBA00024169"/>
    </source>
</evidence>
<keyword evidence="7" id="KW-0630">Potassium</keyword>
<comment type="catalytic activity">
    <reaction evidence="12">
        <text>H(+)(in) = H(+)(out)</text>
        <dbReference type="Rhea" id="RHEA:34979"/>
        <dbReference type="ChEBI" id="CHEBI:15378"/>
    </reaction>
</comment>
<feature type="transmembrane region" description="Helical" evidence="17">
    <location>
        <begin position="390"/>
        <end position="412"/>
    </location>
</feature>
<organism evidence="18 19">
    <name type="scientific">Hydra vulgaris</name>
    <name type="common">Hydra</name>
    <name type="synonym">Hydra attenuata</name>
    <dbReference type="NCBI Taxonomy" id="6087"/>
    <lineage>
        <taxon>Eukaryota</taxon>
        <taxon>Metazoa</taxon>
        <taxon>Cnidaria</taxon>
        <taxon>Hydrozoa</taxon>
        <taxon>Hydroidolina</taxon>
        <taxon>Anthoathecata</taxon>
        <taxon>Aplanulata</taxon>
        <taxon>Hydridae</taxon>
        <taxon>Hydra</taxon>
    </lineage>
</organism>
<evidence type="ECO:0000256" key="10">
    <source>
        <dbReference type="ARBA" id="ARBA00023136"/>
    </source>
</evidence>
<gene>
    <name evidence="19" type="primary">LOC100206560</name>
</gene>
<keyword evidence="5 17" id="KW-0812">Transmembrane</keyword>
<name>A0ABM4DBX1_HYDVU</name>
<proteinExistence type="inferred from homology"/>
<keyword evidence="3" id="KW-0813">Transport</keyword>
<evidence type="ECO:0000256" key="4">
    <source>
        <dbReference type="ARBA" id="ARBA00022538"/>
    </source>
</evidence>
<feature type="transmembrane region" description="Helical" evidence="17">
    <location>
        <begin position="50"/>
        <end position="69"/>
    </location>
</feature>
<keyword evidence="10 17" id="KW-0472">Membrane</keyword>
<keyword evidence="6" id="KW-0631">Potassium channel</keyword>
<evidence type="ECO:0000256" key="2">
    <source>
        <dbReference type="ARBA" id="ARBA00006920"/>
    </source>
</evidence>
<evidence type="ECO:0000256" key="16">
    <source>
        <dbReference type="ARBA" id="ARBA00044317"/>
    </source>
</evidence>
<dbReference type="Pfam" id="PF06736">
    <property type="entry name" value="TMEM175"/>
    <property type="match status" value="2"/>
</dbReference>